<feature type="binding site" evidence="6">
    <location>
        <position position="107"/>
    </location>
    <ligand>
        <name>Zn(2+)</name>
        <dbReference type="ChEBI" id="CHEBI:29105"/>
        <label>2</label>
    </ligand>
</feature>
<feature type="active site" description="Proton donor" evidence="4">
    <location>
        <position position="86"/>
    </location>
</feature>
<keyword evidence="3" id="KW-0456">Lyase</keyword>
<feature type="binding site" evidence="6">
    <location>
        <position position="179"/>
    </location>
    <ligand>
        <name>Zn(2+)</name>
        <dbReference type="ChEBI" id="CHEBI:29105"/>
        <label>1</label>
        <note>catalytic</note>
    </ligand>
</feature>
<dbReference type="Pfam" id="PF01116">
    <property type="entry name" value="F_bP_aldolase"/>
    <property type="match status" value="1"/>
</dbReference>
<dbReference type="AlphaFoldDB" id="A0A4R0XTG0"/>
<evidence type="ECO:0000256" key="6">
    <source>
        <dbReference type="PIRSR" id="PIRSR001359-3"/>
    </source>
</evidence>
<feature type="binding site" evidence="6">
    <location>
        <position position="208"/>
    </location>
    <ligand>
        <name>Zn(2+)</name>
        <dbReference type="ChEBI" id="CHEBI:29105"/>
        <label>1</label>
        <note>catalytic</note>
    </ligand>
</feature>
<evidence type="ECO:0000256" key="2">
    <source>
        <dbReference type="ARBA" id="ARBA00022833"/>
    </source>
</evidence>
<protein>
    <submittedName>
        <fullName evidence="7">Fructose-1,6-bisphosphate aldolase, class II</fullName>
    </submittedName>
</protein>
<feature type="binding site" evidence="5">
    <location>
        <position position="180"/>
    </location>
    <ligand>
        <name>dihydroxyacetone phosphate</name>
        <dbReference type="ChEBI" id="CHEBI:57642"/>
    </ligand>
</feature>
<dbReference type="NCBIfam" id="TIGR00167">
    <property type="entry name" value="cbbA"/>
    <property type="match status" value="1"/>
</dbReference>
<name>A0A4R0XTG0_9MOLU</name>
<keyword evidence="8" id="KW-1185">Reference proteome</keyword>
<dbReference type="Proteomes" id="UP000294192">
    <property type="component" value="Unassembled WGS sequence"/>
</dbReference>
<dbReference type="RefSeq" id="WP_131599402.1">
    <property type="nucleotide sequence ID" value="NZ_CBDBYK010000017.1"/>
</dbReference>
<dbReference type="NCBIfam" id="TIGR01859">
    <property type="entry name" value="fruc_bis_ald"/>
    <property type="match status" value="1"/>
</dbReference>
<dbReference type="InterPro" id="IPR050246">
    <property type="entry name" value="Class_II_FBP_aldolase"/>
</dbReference>
<evidence type="ECO:0000256" key="1">
    <source>
        <dbReference type="ARBA" id="ARBA00022723"/>
    </source>
</evidence>
<dbReference type="PANTHER" id="PTHR30304:SF0">
    <property type="entry name" value="D-TAGATOSE-1,6-BISPHOSPHATE ALDOLASE SUBUNIT GATY-RELATED"/>
    <property type="match status" value="1"/>
</dbReference>
<reference evidence="7 8" key="1">
    <citation type="submission" date="2018-02" db="EMBL/GenBank/DDBJ databases">
        <title>Mycoplasma marinum and Mycoplasma todarodis sp. nov., moderately halophilic and psychrotolerant mycoplasmas isolated from cephalopods.</title>
        <authorList>
            <person name="Viver T."/>
        </authorList>
    </citation>
    <scope>NUCLEOTIDE SEQUENCE [LARGE SCALE GENOMIC DNA]</scope>
    <source>
        <strain evidence="7 8">PE</strain>
    </source>
</reference>
<dbReference type="Gene3D" id="3.20.20.70">
    <property type="entry name" value="Aldolase class I"/>
    <property type="match status" value="1"/>
</dbReference>
<evidence type="ECO:0000256" key="4">
    <source>
        <dbReference type="PIRSR" id="PIRSR001359-1"/>
    </source>
</evidence>
<dbReference type="InterPro" id="IPR011289">
    <property type="entry name" value="Fruc_bis_ald_class-2"/>
</dbReference>
<feature type="binding site" evidence="6">
    <location>
        <position position="87"/>
    </location>
    <ligand>
        <name>Zn(2+)</name>
        <dbReference type="ChEBI" id="CHEBI:29105"/>
        <label>1</label>
        <note>catalytic</note>
    </ligand>
</feature>
<gene>
    <name evidence="7" type="primary">fba</name>
    <name evidence="7" type="ORF">C4B24_03605</name>
</gene>
<dbReference type="PIRSF" id="PIRSF001359">
    <property type="entry name" value="F_bP_aldolase_II"/>
    <property type="match status" value="1"/>
</dbReference>
<dbReference type="InterPro" id="IPR013785">
    <property type="entry name" value="Aldolase_TIM"/>
</dbReference>
<keyword evidence="2 6" id="KW-0862">Zinc</keyword>
<evidence type="ECO:0000313" key="7">
    <source>
        <dbReference type="EMBL" id="TCG10919.1"/>
    </source>
</evidence>
<dbReference type="CDD" id="cd00947">
    <property type="entry name" value="TBP_aldolase_IIB"/>
    <property type="match status" value="1"/>
</dbReference>
<organism evidence="7 8">
    <name type="scientific">Mycoplasma marinum</name>
    <dbReference type="NCBI Taxonomy" id="1937190"/>
    <lineage>
        <taxon>Bacteria</taxon>
        <taxon>Bacillati</taxon>
        <taxon>Mycoplasmatota</taxon>
        <taxon>Mollicutes</taxon>
        <taxon>Mycoplasmataceae</taxon>
        <taxon>Mycoplasma</taxon>
    </lineage>
</organism>
<dbReference type="GO" id="GO:0008270">
    <property type="term" value="F:zinc ion binding"/>
    <property type="evidence" value="ECO:0007669"/>
    <property type="project" value="InterPro"/>
</dbReference>
<dbReference type="GO" id="GO:0004332">
    <property type="term" value="F:fructose-bisphosphate aldolase activity"/>
    <property type="evidence" value="ECO:0007669"/>
    <property type="project" value="InterPro"/>
</dbReference>
<keyword evidence="1 6" id="KW-0479">Metal-binding</keyword>
<dbReference type="InterPro" id="IPR000771">
    <property type="entry name" value="FBA_II"/>
</dbReference>
<accession>A0A4R0XTG0</accession>
<dbReference type="GO" id="GO:0030388">
    <property type="term" value="P:fructose 1,6-bisphosphate metabolic process"/>
    <property type="evidence" value="ECO:0007669"/>
    <property type="project" value="InterPro"/>
</dbReference>
<comment type="cofactor">
    <cofactor evidence="6">
        <name>Zn(2+)</name>
        <dbReference type="ChEBI" id="CHEBI:29105"/>
    </cofactor>
    <text evidence="6">Binds 2 Zn(2+) ions per subunit. One is catalytic and the other provides a structural contribution.</text>
</comment>
<dbReference type="GO" id="GO:0006096">
    <property type="term" value="P:glycolytic process"/>
    <property type="evidence" value="ECO:0007669"/>
    <property type="project" value="InterPro"/>
</dbReference>
<sequence>MSRLVNMAEMTRKAYEGKYAVPHININNLEWTKAVLTAAQELNSPIILGTSEGAVKYMGGMNTIVGMVNGLVEDMDITVPVTLHLDHGSFEGAKKAIEAGYTSIMYDGSHSPFEENYANSKELIALAKAKGMSMEAEVGTLAGEEDGIIGEGDKADPKEASKMAALGINVLAAGIGNIHGPYPAAWKSLDFAVLKEISAAAGMGIVLHGGSGIPADQISKAISLGVAKINVNTELQLVNAKATAEYVRAGGAEDMANKGFDPRKLLKPGFEAMVEMSKAKIKEFGSANKA</sequence>
<proteinExistence type="predicted"/>
<feature type="binding site" evidence="5">
    <location>
        <begin position="230"/>
        <end position="233"/>
    </location>
    <ligand>
        <name>dihydroxyacetone phosphate</name>
        <dbReference type="ChEBI" id="CHEBI:57642"/>
    </ligand>
</feature>
<feature type="binding site" evidence="6">
    <location>
        <position position="137"/>
    </location>
    <ligand>
        <name>Zn(2+)</name>
        <dbReference type="ChEBI" id="CHEBI:29105"/>
        <label>2</label>
    </ligand>
</feature>
<dbReference type="PANTHER" id="PTHR30304">
    <property type="entry name" value="D-TAGATOSE-1,6-BISPHOSPHATE ALDOLASE"/>
    <property type="match status" value="1"/>
</dbReference>
<dbReference type="SUPFAM" id="SSF51569">
    <property type="entry name" value="Aldolase"/>
    <property type="match status" value="1"/>
</dbReference>
<evidence type="ECO:0000313" key="8">
    <source>
        <dbReference type="Proteomes" id="UP000294192"/>
    </source>
</evidence>
<dbReference type="OrthoDB" id="9803995at2"/>
<comment type="caution">
    <text evidence="7">The sequence shown here is derived from an EMBL/GenBank/DDBJ whole genome shotgun (WGS) entry which is preliminary data.</text>
</comment>
<evidence type="ECO:0000256" key="3">
    <source>
        <dbReference type="ARBA" id="ARBA00023239"/>
    </source>
</evidence>
<feature type="binding site" evidence="5">
    <location>
        <begin position="209"/>
        <end position="211"/>
    </location>
    <ligand>
        <name>dihydroxyacetone phosphate</name>
        <dbReference type="ChEBI" id="CHEBI:57642"/>
    </ligand>
</feature>
<dbReference type="EMBL" id="PSZO01000018">
    <property type="protein sequence ID" value="TCG10919.1"/>
    <property type="molecule type" value="Genomic_DNA"/>
</dbReference>
<dbReference type="PROSITE" id="PS00602">
    <property type="entry name" value="ALDOLASE_CLASS_II_1"/>
    <property type="match status" value="1"/>
</dbReference>
<evidence type="ECO:0000256" key="5">
    <source>
        <dbReference type="PIRSR" id="PIRSR001359-2"/>
    </source>
</evidence>